<feature type="region of interest" description="Disordered" evidence="1">
    <location>
        <begin position="1"/>
        <end position="30"/>
    </location>
</feature>
<dbReference type="EMBL" id="JBEZUR010000094">
    <property type="protein sequence ID" value="MEU3558280.1"/>
    <property type="molecule type" value="Genomic_DNA"/>
</dbReference>
<dbReference type="Proteomes" id="UP001550850">
    <property type="component" value="Unassembled WGS sequence"/>
</dbReference>
<keyword evidence="3" id="KW-1185">Reference proteome</keyword>
<accession>A0ABV2YRA9</accession>
<proteinExistence type="predicted"/>
<organism evidence="2 3">
    <name type="scientific">Streptomyces fragilis</name>
    <dbReference type="NCBI Taxonomy" id="67301"/>
    <lineage>
        <taxon>Bacteria</taxon>
        <taxon>Bacillati</taxon>
        <taxon>Actinomycetota</taxon>
        <taxon>Actinomycetes</taxon>
        <taxon>Kitasatosporales</taxon>
        <taxon>Streptomycetaceae</taxon>
        <taxon>Streptomyces</taxon>
    </lineage>
</organism>
<gene>
    <name evidence="2" type="ORF">AB0E65_29345</name>
</gene>
<comment type="caution">
    <text evidence="2">The sequence shown here is derived from an EMBL/GenBank/DDBJ whole genome shotgun (WGS) entry which is preliminary data.</text>
</comment>
<evidence type="ECO:0000313" key="3">
    <source>
        <dbReference type="Proteomes" id="UP001550850"/>
    </source>
</evidence>
<evidence type="ECO:0000313" key="2">
    <source>
        <dbReference type="EMBL" id="MEU3558280.1"/>
    </source>
</evidence>
<evidence type="ECO:0000256" key="1">
    <source>
        <dbReference type="SAM" id="MobiDB-lite"/>
    </source>
</evidence>
<name>A0ABV2YRA9_9ACTN</name>
<reference evidence="2 3" key="1">
    <citation type="submission" date="2024-06" db="EMBL/GenBank/DDBJ databases">
        <title>The Natural Products Discovery Center: Release of the First 8490 Sequenced Strains for Exploring Actinobacteria Biosynthetic Diversity.</title>
        <authorList>
            <person name="Kalkreuter E."/>
            <person name="Kautsar S.A."/>
            <person name="Yang D."/>
            <person name="Bader C.D."/>
            <person name="Teijaro C.N."/>
            <person name="Fluegel L."/>
            <person name="Davis C.M."/>
            <person name="Simpson J.R."/>
            <person name="Lauterbach L."/>
            <person name="Steele A.D."/>
            <person name="Gui C."/>
            <person name="Meng S."/>
            <person name="Li G."/>
            <person name="Viehrig K."/>
            <person name="Ye F."/>
            <person name="Su P."/>
            <person name="Kiefer A.F."/>
            <person name="Nichols A."/>
            <person name="Cepeda A.J."/>
            <person name="Yan W."/>
            <person name="Fan B."/>
            <person name="Jiang Y."/>
            <person name="Adhikari A."/>
            <person name="Zheng C.-J."/>
            <person name="Schuster L."/>
            <person name="Cowan T.M."/>
            <person name="Smanski M.J."/>
            <person name="Chevrette M.G."/>
            <person name="De Carvalho L.P.S."/>
            <person name="Shen B."/>
        </authorList>
    </citation>
    <scope>NUCLEOTIDE SEQUENCE [LARGE SCALE GENOMIC DNA]</scope>
    <source>
        <strain evidence="2 3">NPDC038104</strain>
    </source>
</reference>
<protein>
    <submittedName>
        <fullName evidence="2">Uncharacterized protein</fullName>
    </submittedName>
</protein>
<sequence>MTAAVVAMHGRGPAEAAEPGFLRNTGPLSGRAAHPLEKAVHAAPYRPPALLEPTERARVRECGGGHDAGGHRGGGSG</sequence>
<feature type="non-terminal residue" evidence="2">
    <location>
        <position position="77"/>
    </location>
</feature>